<organism evidence="2 3">
    <name type="scientific">Aliikangiella coralliicola</name>
    <dbReference type="NCBI Taxonomy" id="2592383"/>
    <lineage>
        <taxon>Bacteria</taxon>
        <taxon>Pseudomonadati</taxon>
        <taxon>Pseudomonadota</taxon>
        <taxon>Gammaproteobacteria</taxon>
        <taxon>Oceanospirillales</taxon>
        <taxon>Pleioneaceae</taxon>
        <taxon>Aliikangiella</taxon>
    </lineage>
</organism>
<evidence type="ECO:0000256" key="1">
    <source>
        <dbReference type="SAM" id="SignalP"/>
    </source>
</evidence>
<gene>
    <name evidence="2" type="ORF">FLL46_26410</name>
</gene>
<evidence type="ECO:0008006" key="4">
    <source>
        <dbReference type="Google" id="ProtNLM"/>
    </source>
</evidence>
<keyword evidence="3" id="KW-1185">Reference proteome</keyword>
<accession>A0A545TSR5</accession>
<dbReference type="RefSeq" id="WP_142935362.1">
    <property type="nucleotide sequence ID" value="NZ_ML660174.1"/>
</dbReference>
<name>A0A545TSR5_9GAMM</name>
<protein>
    <recommendedName>
        <fullName evidence="4">Glycoside-hydrolase family GH114 TIM-barrel domain-containing protein</fullName>
    </recommendedName>
</protein>
<dbReference type="EMBL" id="VIKS01000018">
    <property type="protein sequence ID" value="TQV80252.1"/>
    <property type="molecule type" value="Genomic_DNA"/>
</dbReference>
<evidence type="ECO:0000313" key="3">
    <source>
        <dbReference type="Proteomes" id="UP000315439"/>
    </source>
</evidence>
<comment type="caution">
    <text evidence="2">The sequence shown here is derived from an EMBL/GenBank/DDBJ whole genome shotgun (WGS) entry which is preliminary data.</text>
</comment>
<proteinExistence type="predicted"/>
<feature type="chain" id="PRO_5022213092" description="Glycoside-hydrolase family GH114 TIM-barrel domain-containing protein" evidence="1">
    <location>
        <begin position="25"/>
        <end position="380"/>
    </location>
</feature>
<sequence>MKKFLGKFVTIIFVCLATLGITQAGVTPTSQPLNHLGVYLGMSTSQDVTMDYYCDDMNEPSGADLDCIIDQIIYSKANVYYYSFSDSHYSHWDLFDDFLAQLADRAPSVRVYANFRSHGITSLPFSVCQKDLSTCNYLGDGQWGAGALCNWRGGLQSDLDNCKMLDLRIWADKLAELKAKHSNLAGISLDDFDSELDANGINNLSEVAYGNGMHVDNHQYWTPSELLSVKYILNSVGMKLLVTAYYTNDLLLNDGFLQNYKWLSRWAFDGINFPVIYTSNGSWGYGDADDFSIQISKLRNQLPGLNIYTMLYATHYNYTMPPTTTQYVRQMAHRAISLTDGVTMYRLPSGLTEQDVPTFNVPEKRELIRTLFMCELKLWC</sequence>
<reference evidence="2 3" key="1">
    <citation type="submission" date="2019-07" db="EMBL/GenBank/DDBJ databases">
        <title>Draft genome for Aliikangiella sp. M105.</title>
        <authorList>
            <person name="Wang G."/>
        </authorList>
    </citation>
    <scope>NUCLEOTIDE SEQUENCE [LARGE SCALE GENOMIC DNA]</scope>
    <source>
        <strain evidence="2 3">M105</strain>
    </source>
</reference>
<evidence type="ECO:0000313" key="2">
    <source>
        <dbReference type="EMBL" id="TQV80252.1"/>
    </source>
</evidence>
<dbReference type="AlphaFoldDB" id="A0A545TSR5"/>
<dbReference type="Proteomes" id="UP000315439">
    <property type="component" value="Unassembled WGS sequence"/>
</dbReference>
<keyword evidence="1" id="KW-0732">Signal</keyword>
<feature type="signal peptide" evidence="1">
    <location>
        <begin position="1"/>
        <end position="24"/>
    </location>
</feature>